<dbReference type="Gene3D" id="3.40.50.2300">
    <property type="match status" value="1"/>
</dbReference>
<evidence type="ECO:0000313" key="13">
    <source>
        <dbReference type="Proteomes" id="UP001589789"/>
    </source>
</evidence>
<evidence type="ECO:0000256" key="9">
    <source>
        <dbReference type="SAM" id="MobiDB-lite"/>
    </source>
</evidence>
<evidence type="ECO:0000256" key="5">
    <source>
        <dbReference type="ARBA" id="ARBA00023125"/>
    </source>
</evidence>
<dbReference type="InterPro" id="IPR002197">
    <property type="entry name" value="HTH_Fis"/>
</dbReference>
<dbReference type="InterPro" id="IPR001789">
    <property type="entry name" value="Sig_transdc_resp-reg_receiver"/>
</dbReference>
<dbReference type="InterPro" id="IPR011006">
    <property type="entry name" value="CheY-like_superfamily"/>
</dbReference>
<dbReference type="SUPFAM" id="SSF46689">
    <property type="entry name" value="Homeodomain-like"/>
    <property type="match status" value="1"/>
</dbReference>
<dbReference type="Pfam" id="PF25601">
    <property type="entry name" value="AAA_lid_14"/>
    <property type="match status" value="1"/>
</dbReference>
<evidence type="ECO:0000259" key="10">
    <source>
        <dbReference type="PROSITE" id="PS50045"/>
    </source>
</evidence>
<dbReference type="CDD" id="cd00009">
    <property type="entry name" value="AAA"/>
    <property type="match status" value="1"/>
</dbReference>
<dbReference type="Pfam" id="PF00072">
    <property type="entry name" value="Response_reg"/>
    <property type="match status" value="1"/>
</dbReference>
<dbReference type="InterPro" id="IPR009057">
    <property type="entry name" value="Homeodomain-like_sf"/>
</dbReference>
<keyword evidence="7" id="KW-0804">Transcription</keyword>
<comment type="caution">
    <text evidence="12">The sequence shown here is derived from an EMBL/GenBank/DDBJ whole genome shotgun (WGS) entry which is preliminary data.</text>
</comment>
<dbReference type="SMART" id="SM00448">
    <property type="entry name" value="REC"/>
    <property type="match status" value="1"/>
</dbReference>
<dbReference type="Pfam" id="PF02954">
    <property type="entry name" value="HTH_8"/>
    <property type="match status" value="1"/>
</dbReference>
<dbReference type="InterPro" id="IPR002078">
    <property type="entry name" value="Sigma_54_int"/>
</dbReference>
<keyword evidence="13" id="KW-1185">Reference proteome</keyword>
<dbReference type="NCBIfam" id="TIGR02915">
    <property type="entry name" value="PEP_resp_reg"/>
    <property type="match status" value="1"/>
</dbReference>
<dbReference type="InterPro" id="IPR025944">
    <property type="entry name" value="Sigma_54_int_dom_CS"/>
</dbReference>
<keyword evidence="1" id="KW-0547">Nucleotide-binding</keyword>
<evidence type="ECO:0000256" key="8">
    <source>
        <dbReference type="PROSITE-ProRule" id="PRU00169"/>
    </source>
</evidence>
<evidence type="ECO:0000256" key="6">
    <source>
        <dbReference type="ARBA" id="ARBA00023159"/>
    </source>
</evidence>
<dbReference type="InterPro" id="IPR058031">
    <property type="entry name" value="AAA_lid_NorR"/>
</dbReference>
<accession>A0ABV6IKU7</accession>
<protein>
    <submittedName>
        <fullName evidence="12">PEP-CTERM-box response regulator transcription factor</fullName>
    </submittedName>
</protein>
<dbReference type="Proteomes" id="UP001589789">
    <property type="component" value="Unassembled WGS sequence"/>
</dbReference>
<dbReference type="InterPro" id="IPR027417">
    <property type="entry name" value="P-loop_NTPase"/>
</dbReference>
<dbReference type="PRINTS" id="PR01590">
    <property type="entry name" value="HTHFIS"/>
</dbReference>
<dbReference type="Gene3D" id="1.10.8.60">
    <property type="match status" value="1"/>
</dbReference>
<keyword evidence="4" id="KW-0805">Transcription regulation</keyword>
<evidence type="ECO:0000256" key="4">
    <source>
        <dbReference type="ARBA" id="ARBA00023015"/>
    </source>
</evidence>
<proteinExistence type="predicted"/>
<evidence type="ECO:0000259" key="11">
    <source>
        <dbReference type="PROSITE" id="PS50110"/>
    </source>
</evidence>
<keyword evidence="8" id="KW-0597">Phosphoprotein</keyword>
<dbReference type="PROSITE" id="PS00676">
    <property type="entry name" value="SIGMA54_INTERACT_2"/>
    <property type="match status" value="1"/>
</dbReference>
<dbReference type="InterPro" id="IPR003593">
    <property type="entry name" value="AAA+_ATPase"/>
</dbReference>
<evidence type="ECO:0000313" key="12">
    <source>
        <dbReference type="EMBL" id="MFC0384230.1"/>
    </source>
</evidence>
<keyword evidence="3" id="KW-0902">Two-component regulatory system</keyword>
<evidence type="ECO:0000256" key="7">
    <source>
        <dbReference type="ARBA" id="ARBA00023163"/>
    </source>
</evidence>
<feature type="compositionally biased region" description="Low complexity" evidence="9">
    <location>
        <begin position="450"/>
        <end position="467"/>
    </location>
</feature>
<evidence type="ECO:0000256" key="1">
    <source>
        <dbReference type="ARBA" id="ARBA00022741"/>
    </source>
</evidence>
<dbReference type="SUPFAM" id="SSF52540">
    <property type="entry name" value="P-loop containing nucleoside triphosphate hydrolases"/>
    <property type="match status" value="1"/>
</dbReference>
<dbReference type="SMART" id="SM00382">
    <property type="entry name" value="AAA"/>
    <property type="match status" value="1"/>
</dbReference>
<dbReference type="EMBL" id="JBHLVZ010000001">
    <property type="protein sequence ID" value="MFC0384230.1"/>
    <property type="molecule type" value="Genomic_DNA"/>
</dbReference>
<dbReference type="PROSITE" id="PS00675">
    <property type="entry name" value="SIGMA54_INTERACT_1"/>
    <property type="match status" value="1"/>
</dbReference>
<feature type="domain" description="Response regulatory" evidence="11">
    <location>
        <begin position="5"/>
        <end position="122"/>
    </location>
</feature>
<dbReference type="PROSITE" id="PS00688">
    <property type="entry name" value="SIGMA54_INTERACT_3"/>
    <property type="match status" value="1"/>
</dbReference>
<dbReference type="RefSeq" id="WP_377048253.1">
    <property type="nucleotide sequence ID" value="NZ_JBHLVZ010000001.1"/>
</dbReference>
<dbReference type="Pfam" id="PF00158">
    <property type="entry name" value="Sigma54_activat"/>
    <property type="match status" value="1"/>
</dbReference>
<dbReference type="Gene3D" id="1.10.10.60">
    <property type="entry name" value="Homeodomain-like"/>
    <property type="match status" value="1"/>
</dbReference>
<evidence type="ECO:0000256" key="3">
    <source>
        <dbReference type="ARBA" id="ARBA00023012"/>
    </source>
</evidence>
<keyword evidence="6" id="KW-0010">Activator</keyword>
<dbReference type="PROSITE" id="PS50110">
    <property type="entry name" value="RESPONSE_REGULATORY"/>
    <property type="match status" value="1"/>
</dbReference>
<dbReference type="SUPFAM" id="SSF52172">
    <property type="entry name" value="CheY-like"/>
    <property type="match status" value="1"/>
</dbReference>
<evidence type="ECO:0000256" key="2">
    <source>
        <dbReference type="ARBA" id="ARBA00022840"/>
    </source>
</evidence>
<name>A0ABV6IKU7_9PROT</name>
<keyword evidence="2" id="KW-0067">ATP-binding</keyword>
<dbReference type="PROSITE" id="PS50045">
    <property type="entry name" value="SIGMA54_INTERACT_4"/>
    <property type="match status" value="1"/>
</dbReference>
<dbReference type="InterPro" id="IPR025662">
    <property type="entry name" value="Sigma_54_int_dom_ATP-bd_1"/>
</dbReference>
<organism evidence="12 13">
    <name type="scientific">Muricoccus vinaceus</name>
    <dbReference type="NCBI Taxonomy" id="424704"/>
    <lineage>
        <taxon>Bacteria</taxon>
        <taxon>Pseudomonadati</taxon>
        <taxon>Pseudomonadota</taxon>
        <taxon>Alphaproteobacteria</taxon>
        <taxon>Acetobacterales</taxon>
        <taxon>Roseomonadaceae</taxon>
        <taxon>Muricoccus</taxon>
    </lineage>
</organism>
<dbReference type="PANTHER" id="PTHR32071:SF113">
    <property type="entry name" value="ALGINATE BIOSYNTHESIS TRANSCRIPTIONAL REGULATORY PROTEIN ALGB"/>
    <property type="match status" value="1"/>
</dbReference>
<dbReference type="PANTHER" id="PTHR32071">
    <property type="entry name" value="TRANSCRIPTIONAL REGULATORY PROTEIN"/>
    <property type="match status" value="1"/>
</dbReference>
<dbReference type="InterPro" id="IPR025943">
    <property type="entry name" value="Sigma_54_int_dom_ATP-bd_2"/>
</dbReference>
<dbReference type="Gene3D" id="3.40.50.300">
    <property type="entry name" value="P-loop containing nucleotide triphosphate hydrolases"/>
    <property type="match status" value="1"/>
</dbReference>
<sequence length="483" mass="51441">MSKPTLLIVEDDPGLLAQYRWAFPGCRVVLASDRRQAEVVARREHPSAALLDLGLPPDPEGVSEGFATLDALRRTCPGLPVVVASGRDERANMLRAIAAGAYDFCEKPVDLDVLRTVVDRALRLRALEEENRQLAAAPRPSPISAIITADDNMLRVCRTVERLAGVSVPVLLLGESGTGKEALARALHELGPRAKRPFAALNCAAIPEALLESELFGHERGAFTGAVRQVTGKIEAANGGTLFLDEVGDLPMSLQAKLLRFLQDQVVERVGGRTQLRVDVRVVSATNQPLETLAANGGFRGDLLYRLNGVTVRIPPLRERGGDALLLARWFFARHAQEFDRRLRGFDASAADAIAAHAWPGNVRELENRVRRAVLMSEGPQVSAADLELEPAAPSDQPLDLRTARAAAERAAIARALALSDGGVAAAARLLGISRPTLYGLLDEHGLTARPGARGAAQGADGAGEAATPESAGIHDNPSGDLV</sequence>
<gene>
    <name evidence="12" type="primary">prsR</name>
    <name evidence="12" type="ORF">ACFFIC_01545</name>
</gene>
<reference evidence="12 13" key="1">
    <citation type="submission" date="2024-09" db="EMBL/GenBank/DDBJ databases">
        <authorList>
            <person name="Sun Q."/>
            <person name="Mori K."/>
        </authorList>
    </citation>
    <scope>NUCLEOTIDE SEQUENCE [LARGE SCALE GENOMIC DNA]</scope>
    <source>
        <strain evidence="12 13">CCM 7468</strain>
    </source>
</reference>
<feature type="domain" description="Sigma-54 factor interaction" evidence="10">
    <location>
        <begin position="146"/>
        <end position="375"/>
    </location>
</feature>
<feature type="region of interest" description="Disordered" evidence="9">
    <location>
        <begin position="450"/>
        <end position="483"/>
    </location>
</feature>
<dbReference type="InterPro" id="IPR014264">
    <property type="entry name" value="PEP-CTERM_resp_reg"/>
</dbReference>
<feature type="modified residue" description="4-aspartylphosphate" evidence="8">
    <location>
        <position position="52"/>
    </location>
</feature>
<keyword evidence="5" id="KW-0238">DNA-binding</keyword>